<dbReference type="InterPro" id="IPR006656">
    <property type="entry name" value="Mopterin_OxRdtase"/>
</dbReference>
<feature type="domain" description="4Fe-4S His(Cys)3-ligated-type" evidence="13">
    <location>
        <begin position="110"/>
        <end position="149"/>
    </location>
</feature>
<dbReference type="SUPFAM" id="SSF54292">
    <property type="entry name" value="2Fe-2S ferredoxin-like"/>
    <property type="match status" value="1"/>
</dbReference>
<dbReference type="SMART" id="SM00929">
    <property type="entry name" value="NADH-G_4Fe-4S_3"/>
    <property type="match status" value="1"/>
</dbReference>
<dbReference type="InterPro" id="IPR006963">
    <property type="entry name" value="Mopterin_OxRdtase_4Fe-4S_dom"/>
</dbReference>
<dbReference type="Pfam" id="PF00384">
    <property type="entry name" value="Molybdopterin"/>
    <property type="match status" value="1"/>
</dbReference>
<dbReference type="SUPFAM" id="SSF54862">
    <property type="entry name" value="4Fe-4S ferredoxins"/>
    <property type="match status" value="1"/>
</dbReference>
<dbReference type="SUPFAM" id="SSF53706">
    <property type="entry name" value="Formate dehydrogenase/DMSO reductase, domains 1-3"/>
    <property type="match status" value="1"/>
</dbReference>
<accession>A0ABR4HPC6</accession>
<evidence type="ECO:0000256" key="1">
    <source>
        <dbReference type="ARBA" id="ARBA00001966"/>
    </source>
</evidence>
<comment type="cofactor">
    <cofactor evidence="9">
        <name>[2Fe-2S] cluster</name>
        <dbReference type="ChEBI" id="CHEBI:190135"/>
    </cofactor>
</comment>
<dbReference type="InterPro" id="IPR000283">
    <property type="entry name" value="NADH_UbQ_OxRdtase_75kDa_su_CS"/>
</dbReference>
<sequence length="738" mass="81054">MRPQLFRAAARSVRVPKVNTARTFATTIRRSAEVELTIDGKKISVEAGSALIQACEKAGVTIPRYCYHEKLLIAGNCRMCLVEVERAPKPVASCAWPVQPGMVVKTDSPLVHKAREGVMEFLLANHPLDCPICDQGGECDLQDQSMRYGADRGRFHELGGKRAVEDKNMGPLVKTSMNRCIQCTRCVRFMNDVAGAPELGTSGRGNDMQIGTYLERNLDTELSGNIIDLCPVGALTSKPYAFRARPWELKHTESIDVHDALGSNVRIDTRGMEVMRVLPRLNDDINEEWINDKSRFACDGLKTQRLTTPLIRQEGKFVPVTWEQALTEISSAQQKLQLKENEFKAISGHLVDAETMVAMKDLANKLGSDNLALDQPGGSSPIAHGVDIRSNYLFNSKIYGIEEADAILLVATNPRYEASVLNARIRKQYLRSDLEIGLVGETFDSTFDFEHLGSDVTSLKSALSGEFGKKLASAKRPMIVVGSAAAEHENAKAIFEAVGGFVEKHANNFSTPEWQGYNVLQRAASRAAAYEVGFTTPSPEVAQTKAKMVWLLGADEVNQSEIPSDAFVVYQGHHGDRGAQIADVVLPGAAYTEKSGTYINTEGRVQVTRAATSMPGAARDDWKIIRAASEFLNSPLPYDDIEALRDRMEEISPVMRRYDVVEPASLAQLSKVQLVDQNKGAQVTNTPFKKVIEDFYFTDSISRSSSTMARCSAAKASGNPDINYLSTGGEMSPQHMYG</sequence>
<evidence type="ECO:0000256" key="9">
    <source>
        <dbReference type="ARBA" id="ARBA00034078"/>
    </source>
</evidence>
<evidence type="ECO:0000256" key="2">
    <source>
        <dbReference type="ARBA" id="ARBA00005404"/>
    </source>
</evidence>
<name>A0ABR4HPC6_9EURO</name>
<gene>
    <name evidence="14" type="ORF">BDW59DRAFT_152791</name>
</gene>
<dbReference type="Pfam" id="PF09326">
    <property type="entry name" value="NADH_dhqG_C"/>
    <property type="match status" value="1"/>
</dbReference>
<dbReference type="Gene3D" id="3.30.200.210">
    <property type="match status" value="1"/>
</dbReference>
<dbReference type="CDD" id="cd02773">
    <property type="entry name" value="MopB_Res-Cmplx1_Nad11"/>
    <property type="match status" value="1"/>
</dbReference>
<keyword evidence="6" id="KW-0408">Iron</keyword>
<evidence type="ECO:0008006" key="16">
    <source>
        <dbReference type="Google" id="ProtNLM"/>
    </source>
</evidence>
<comment type="cofactor">
    <cofactor evidence="1">
        <name>[4Fe-4S] cluster</name>
        <dbReference type="ChEBI" id="CHEBI:49883"/>
    </cofactor>
</comment>
<dbReference type="Pfam" id="PF13510">
    <property type="entry name" value="Fer2_4"/>
    <property type="match status" value="1"/>
</dbReference>
<dbReference type="PROSITE" id="PS51839">
    <property type="entry name" value="4FE4S_HC3"/>
    <property type="match status" value="1"/>
</dbReference>
<evidence type="ECO:0000256" key="4">
    <source>
        <dbReference type="ARBA" id="ARBA00022723"/>
    </source>
</evidence>
<dbReference type="InterPro" id="IPR015405">
    <property type="entry name" value="NDUFS1-like_C"/>
</dbReference>
<dbReference type="Pfam" id="PF22117">
    <property type="entry name" value="Fer4_Nqo3"/>
    <property type="match status" value="1"/>
</dbReference>
<evidence type="ECO:0000256" key="5">
    <source>
        <dbReference type="ARBA" id="ARBA00022967"/>
    </source>
</evidence>
<organism evidence="14 15">
    <name type="scientific">Aspergillus cavernicola</name>
    <dbReference type="NCBI Taxonomy" id="176166"/>
    <lineage>
        <taxon>Eukaryota</taxon>
        <taxon>Fungi</taxon>
        <taxon>Dikarya</taxon>
        <taxon>Ascomycota</taxon>
        <taxon>Pezizomycotina</taxon>
        <taxon>Eurotiomycetes</taxon>
        <taxon>Eurotiomycetidae</taxon>
        <taxon>Eurotiales</taxon>
        <taxon>Aspergillaceae</taxon>
        <taxon>Aspergillus</taxon>
        <taxon>Aspergillus subgen. Nidulantes</taxon>
    </lineage>
</organism>
<dbReference type="PROSITE" id="PS00643">
    <property type="entry name" value="COMPLEX1_75K_3"/>
    <property type="match status" value="1"/>
</dbReference>
<keyword evidence="7" id="KW-0411">Iron-sulfur</keyword>
<dbReference type="Gene3D" id="3.10.20.740">
    <property type="match status" value="1"/>
</dbReference>
<dbReference type="Gene3D" id="3.40.50.740">
    <property type="match status" value="1"/>
</dbReference>
<dbReference type="CDD" id="cd00207">
    <property type="entry name" value="fer2"/>
    <property type="match status" value="1"/>
</dbReference>
<dbReference type="PANTHER" id="PTHR43105:SF13">
    <property type="entry name" value="NADH-UBIQUINONE OXIDOREDUCTASE 75 KDA SUBUNIT, MITOCHONDRIAL"/>
    <property type="match status" value="1"/>
</dbReference>
<evidence type="ECO:0000256" key="3">
    <source>
        <dbReference type="ARBA" id="ARBA00022485"/>
    </source>
</evidence>
<dbReference type="InterPro" id="IPR001041">
    <property type="entry name" value="2Fe-2S_ferredoxin-type"/>
</dbReference>
<dbReference type="Proteomes" id="UP001610335">
    <property type="component" value="Unassembled WGS sequence"/>
</dbReference>
<evidence type="ECO:0000313" key="15">
    <source>
        <dbReference type="Proteomes" id="UP001610335"/>
    </source>
</evidence>
<dbReference type="InterPro" id="IPR019574">
    <property type="entry name" value="NADH_UbQ_OxRdtase_Gsu_4Fe4S-bd"/>
</dbReference>
<keyword evidence="8" id="KW-0520">NAD</keyword>
<dbReference type="PROSITE" id="PS51085">
    <property type="entry name" value="2FE2S_FER_2"/>
    <property type="match status" value="1"/>
</dbReference>
<keyword evidence="5" id="KW-1278">Translocase</keyword>
<evidence type="ECO:0000256" key="8">
    <source>
        <dbReference type="ARBA" id="ARBA00023027"/>
    </source>
</evidence>
<dbReference type="InterPro" id="IPR010228">
    <property type="entry name" value="NADH_UbQ_OxRdtase_Gsu"/>
</dbReference>
<feature type="domain" description="4Fe-4S Mo/W bis-MGD-type" evidence="12">
    <location>
        <begin position="249"/>
        <end position="305"/>
    </location>
</feature>
<keyword evidence="4" id="KW-0479">Metal-binding</keyword>
<evidence type="ECO:0000256" key="6">
    <source>
        <dbReference type="ARBA" id="ARBA00023004"/>
    </source>
</evidence>
<feature type="domain" description="2Fe-2S ferredoxin-type" evidence="11">
    <location>
        <begin position="32"/>
        <end position="110"/>
    </location>
</feature>
<keyword evidence="15" id="KW-1185">Reference proteome</keyword>
<evidence type="ECO:0000256" key="7">
    <source>
        <dbReference type="ARBA" id="ARBA00023014"/>
    </source>
</evidence>
<dbReference type="InterPro" id="IPR054351">
    <property type="entry name" value="NADH_UbQ_OxRdtase_ferredoxin"/>
</dbReference>
<comment type="caution">
    <text evidence="14">The sequence shown here is derived from an EMBL/GenBank/DDBJ whole genome shotgun (WGS) entry which is preliminary data.</text>
</comment>
<evidence type="ECO:0000259" key="12">
    <source>
        <dbReference type="PROSITE" id="PS51669"/>
    </source>
</evidence>
<dbReference type="NCBIfam" id="TIGR01973">
    <property type="entry name" value="NuoG"/>
    <property type="match status" value="1"/>
</dbReference>
<dbReference type="Pfam" id="PF22151">
    <property type="entry name" value="Fer4_NDSU1"/>
    <property type="match status" value="1"/>
</dbReference>
<evidence type="ECO:0000256" key="10">
    <source>
        <dbReference type="RuleBase" id="RU004523"/>
    </source>
</evidence>
<dbReference type="PANTHER" id="PTHR43105">
    <property type="entry name" value="RESPIRATORY NITRATE REDUCTASE"/>
    <property type="match status" value="1"/>
</dbReference>
<protein>
    <recommendedName>
        <fullName evidence="16">NADH-quinone oxidoreductase</fullName>
    </recommendedName>
</protein>
<dbReference type="EMBL" id="JBFXLS010000094">
    <property type="protein sequence ID" value="KAL2817215.1"/>
    <property type="molecule type" value="Genomic_DNA"/>
</dbReference>
<reference evidence="14 15" key="1">
    <citation type="submission" date="2024-07" db="EMBL/GenBank/DDBJ databases">
        <title>Section-level genome sequencing and comparative genomics of Aspergillus sections Usti and Cavernicolus.</title>
        <authorList>
            <consortium name="Lawrence Berkeley National Laboratory"/>
            <person name="Nybo J.L."/>
            <person name="Vesth T.C."/>
            <person name="Theobald S."/>
            <person name="Frisvad J.C."/>
            <person name="Larsen T.O."/>
            <person name="Kjaerboelling I."/>
            <person name="Rothschild-Mancinelli K."/>
            <person name="Lyhne E.K."/>
            <person name="Kogle M.E."/>
            <person name="Barry K."/>
            <person name="Clum A."/>
            <person name="Na H."/>
            <person name="Ledsgaard L."/>
            <person name="Lin J."/>
            <person name="Lipzen A."/>
            <person name="Kuo A."/>
            <person name="Riley R."/>
            <person name="Mondo S."/>
            <person name="LaButti K."/>
            <person name="Haridas S."/>
            <person name="Pangalinan J."/>
            <person name="Salamov A.A."/>
            <person name="Simmons B.A."/>
            <person name="Magnuson J.K."/>
            <person name="Chen J."/>
            <person name="Drula E."/>
            <person name="Henrissat B."/>
            <person name="Wiebenga A."/>
            <person name="Lubbers R.J."/>
            <person name="Gomes A.C."/>
            <person name="Makela M.R."/>
            <person name="Stajich J."/>
            <person name="Grigoriev I.V."/>
            <person name="Mortensen U.H."/>
            <person name="De vries R.P."/>
            <person name="Baker S.E."/>
            <person name="Andersen M.R."/>
        </authorList>
    </citation>
    <scope>NUCLEOTIDE SEQUENCE [LARGE SCALE GENOMIC DNA]</scope>
    <source>
        <strain evidence="14 15">CBS 600.67</strain>
    </source>
</reference>
<dbReference type="InterPro" id="IPR050123">
    <property type="entry name" value="Prok_molybdopt-oxidoreductase"/>
</dbReference>
<evidence type="ECO:0000259" key="13">
    <source>
        <dbReference type="PROSITE" id="PS51839"/>
    </source>
</evidence>
<dbReference type="PROSITE" id="PS51669">
    <property type="entry name" value="4FE4S_MOW_BIS_MGD"/>
    <property type="match status" value="1"/>
</dbReference>
<evidence type="ECO:0000259" key="11">
    <source>
        <dbReference type="PROSITE" id="PS51085"/>
    </source>
</evidence>
<comment type="similarity">
    <text evidence="2 10">Belongs to the complex I 75 kDa subunit family.</text>
</comment>
<dbReference type="Gene3D" id="3.30.70.20">
    <property type="match status" value="1"/>
</dbReference>
<dbReference type="InterPro" id="IPR036010">
    <property type="entry name" value="2Fe-2S_ferredoxin-like_sf"/>
</dbReference>
<dbReference type="Pfam" id="PF10588">
    <property type="entry name" value="NADH-G_4Fe-4S_3"/>
    <property type="match status" value="1"/>
</dbReference>
<dbReference type="PROSITE" id="PS00642">
    <property type="entry name" value="COMPLEX1_75K_2"/>
    <property type="match status" value="1"/>
</dbReference>
<proteinExistence type="inferred from homology"/>
<keyword evidence="3" id="KW-0004">4Fe-4S</keyword>
<dbReference type="PROSITE" id="PS00641">
    <property type="entry name" value="COMPLEX1_75K_1"/>
    <property type="match status" value="1"/>
</dbReference>
<evidence type="ECO:0000313" key="14">
    <source>
        <dbReference type="EMBL" id="KAL2817215.1"/>
    </source>
</evidence>